<dbReference type="SMART" id="SM00090">
    <property type="entry name" value="RIO"/>
    <property type="match status" value="1"/>
</dbReference>
<evidence type="ECO:0000256" key="5">
    <source>
        <dbReference type="ARBA" id="ARBA00016038"/>
    </source>
</evidence>
<comment type="similarity">
    <text evidence="3 18">Belongs to the protein kinase superfamily. RIO-type Ser/Thr kinase family.</text>
</comment>
<evidence type="ECO:0000256" key="12">
    <source>
        <dbReference type="ARBA" id="ARBA00022777"/>
    </source>
</evidence>
<dbReference type="GO" id="GO:0005737">
    <property type="term" value="C:cytoplasm"/>
    <property type="evidence" value="ECO:0007669"/>
    <property type="project" value="UniProtKB-SubCell"/>
</dbReference>
<keyword evidence="15" id="KW-0460">Magnesium</keyword>
<evidence type="ECO:0000256" key="7">
    <source>
        <dbReference type="ARBA" id="ARBA00022517"/>
    </source>
</evidence>
<feature type="domain" description="RIO kinase" evidence="23">
    <location>
        <begin position="166"/>
        <end position="408"/>
    </location>
</feature>
<dbReference type="InterPro" id="IPR051272">
    <property type="entry name" value="RIO-type_Ser/Thr_kinase"/>
</dbReference>
<dbReference type="OrthoDB" id="205248at2759"/>
<proteinExistence type="inferred from homology"/>
<feature type="active site" description="Proton acceptor" evidence="19">
    <location>
        <position position="342"/>
    </location>
</feature>
<comment type="caution">
    <text evidence="24">The sequence shown here is derived from an EMBL/GenBank/DDBJ whole genome shotgun (WGS) entry which is preliminary data.</text>
</comment>
<dbReference type="EMBL" id="NBSH01000006">
    <property type="protein sequence ID" value="ORX37194.1"/>
    <property type="molecule type" value="Genomic_DNA"/>
</dbReference>
<keyword evidence="25" id="KW-1185">Reference proteome</keyword>
<comment type="catalytic activity">
    <reaction evidence="17 18">
        <text>L-seryl-[protein] + ATP = O-phospho-L-seryl-[protein] + ADP + H(+)</text>
        <dbReference type="Rhea" id="RHEA:17989"/>
        <dbReference type="Rhea" id="RHEA-COMP:9863"/>
        <dbReference type="Rhea" id="RHEA-COMP:11604"/>
        <dbReference type="ChEBI" id="CHEBI:15378"/>
        <dbReference type="ChEBI" id="CHEBI:29999"/>
        <dbReference type="ChEBI" id="CHEBI:30616"/>
        <dbReference type="ChEBI" id="CHEBI:83421"/>
        <dbReference type="ChEBI" id="CHEBI:456216"/>
        <dbReference type="EC" id="2.7.11.1"/>
    </reaction>
</comment>
<dbReference type="Gene3D" id="3.30.200.20">
    <property type="entry name" value="Phosphorylase Kinase, domain 1"/>
    <property type="match status" value="1"/>
</dbReference>
<evidence type="ECO:0000256" key="19">
    <source>
        <dbReference type="PIRSR" id="PIRSR038147-1"/>
    </source>
</evidence>
<evidence type="ECO:0000256" key="9">
    <source>
        <dbReference type="ARBA" id="ARBA00022679"/>
    </source>
</evidence>
<dbReference type="GeneID" id="33555203"/>
<dbReference type="InterPro" id="IPR018935">
    <property type="entry name" value="RIO_kinase_CS"/>
</dbReference>
<keyword evidence="12 18" id="KW-0418">Kinase</keyword>
<dbReference type="InterPro" id="IPR017407">
    <property type="entry name" value="Ser/Thr_kinase_Rio1"/>
</dbReference>
<evidence type="ECO:0000256" key="22">
    <source>
        <dbReference type="SAM" id="MobiDB-lite"/>
    </source>
</evidence>
<organism evidence="24 25">
    <name type="scientific">Kockovaella imperatae</name>
    <dbReference type="NCBI Taxonomy" id="4999"/>
    <lineage>
        <taxon>Eukaryota</taxon>
        <taxon>Fungi</taxon>
        <taxon>Dikarya</taxon>
        <taxon>Basidiomycota</taxon>
        <taxon>Agaricomycotina</taxon>
        <taxon>Tremellomycetes</taxon>
        <taxon>Tremellales</taxon>
        <taxon>Cuniculitremaceae</taxon>
        <taxon>Kockovaella</taxon>
    </lineage>
</organism>
<reference evidence="24 25" key="1">
    <citation type="submission" date="2017-03" db="EMBL/GenBank/DDBJ databases">
        <title>Widespread Adenine N6-methylation of Active Genes in Fungi.</title>
        <authorList>
            <consortium name="DOE Joint Genome Institute"/>
            <person name="Mondo S.J."/>
            <person name="Dannebaum R.O."/>
            <person name="Kuo R.C."/>
            <person name="Louie K.B."/>
            <person name="Bewick A.J."/>
            <person name="Labutti K."/>
            <person name="Haridas S."/>
            <person name="Kuo A."/>
            <person name="Salamov A."/>
            <person name="Ahrendt S.R."/>
            <person name="Lau R."/>
            <person name="Bowen B.P."/>
            <person name="Lipzen A."/>
            <person name="Sullivan W."/>
            <person name="Andreopoulos W.B."/>
            <person name="Clum A."/>
            <person name="Lindquist E."/>
            <person name="Daum C."/>
            <person name="Northen T.R."/>
            <person name="Ramamoorthy G."/>
            <person name="Schmitz R.J."/>
            <person name="Gryganskyi A."/>
            <person name="Culley D."/>
            <person name="Magnuson J."/>
            <person name="James T.Y."/>
            <person name="O'Malley M.A."/>
            <person name="Stajich J.E."/>
            <person name="Spatafora J.W."/>
            <person name="Visel A."/>
            <person name="Grigoriev I.V."/>
        </authorList>
    </citation>
    <scope>NUCLEOTIDE SEQUENCE [LARGE SCALE GENOMIC DNA]</scope>
    <source>
        <strain evidence="24 25">NRRL Y-17943</strain>
    </source>
</reference>
<dbReference type="PIRSF" id="PIRSF038147">
    <property type="entry name" value="Ser/Thr_PK_RIO1"/>
    <property type="match status" value="1"/>
</dbReference>
<keyword evidence="11 18" id="KW-0547">Nucleotide-binding</keyword>
<dbReference type="GO" id="GO:0046872">
    <property type="term" value="F:metal ion binding"/>
    <property type="evidence" value="ECO:0007669"/>
    <property type="project" value="UniProtKB-KW"/>
</dbReference>
<keyword evidence="13" id="KW-0378">Hydrolase</keyword>
<evidence type="ECO:0000256" key="18">
    <source>
        <dbReference type="PIRNR" id="PIRNR038147"/>
    </source>
</evidence>
<keyword evidence="8 18" id="KW-0723">Serine/threonine-protein kinase</keyword>
<feature type="compositionally biased region" description="Basic residues" evidence="22">
    <location>
        <begin position="544"/>
        <end position="556"/>
    </location>
</feature>
<evidence type="ECO:0000256" key="11">
    <source>
        <dbReference type="ARBA" id="ARBA00022741"/>
    </source>
</evidence>
<dbReference type="GO" id="GO:0106310">
    <property type="term" value="F:protein serine kinase activity"/>
    <property type="evidence" value="ECO:0007669"/>
    <property type="project" value="RHEA"/>
</dbReference>
<comment type="cofactor">
    <cofactor evidence="1 21">
        <name>Mg(2+)</name>
        <dbReference type="ChEBI" id="CHEBI:18420"/>
    </cofactor>
</comment>
<dbReference type="Pfam" id="PF01163">
    <property type="entry name" value="RIO1"/>
    <property type="match status" value="1"/>
</dbReference>
<gene>
    <name evidence="24" type="ORF">BD324DRAFT_579615</name>
</gene>
<dbReference type="InterPro" id="IPR018934">
    <property type="entry name" value="RIO_dom"/>
</dbReference>
<evidence type="ECO:0000256" key="21">
    <source>
        <dbReference type="PIRSR" id="PIRSR038147-3"/>
    </source>
</evidence>
<dbReference type="PANTHER" id="PTHR45723">
    <property type="entry name" value="SERINE/THREONINE-PROTEIN KINASE RIO1"/>
    <property type="match status" value="1"/>
</dbReference>
<keyword evidence="6" id="KW-0963">Cytoplasm</keyword>
<feature type="region of interest" description="Disordered" evidence="22">
    <location>
        <begin position="490"/>
        <end position="556"/>
    </location>
</feature>
<evidence type="ECO:0000256" key="13">
    <source>
        <dbReference type="ARBA" id="ARBA00022801"/>
    </source>
</evidence>
<dbReference type="FunCoup" id="A0A1Y1UI81">
    <property type="interactions" value="788"/>
</dbReference>
<feature type="compositionally biased region" description="Basic and acidic residues" evidence="22">
    <location>
        <begin position="163"/>
        <end position="178"/>
    </location>
</feature>
<feature type="compositionally biased region" description="Low complexity" evidence="22">
    <location>
        <begin position="490"/>
        <end position="499"/>
    </location>
</feature>
<feature type="region of interest" description="Disordered" evidence="22">
    <location>
        <begin position="110"/>
        <end position="178"/>
    </location>
</feature>
<evidence type="ECO:0000256" key="4">
    <source>
        <dbReference type="ARBA" id="ARBA00012513"/>
    </source>
</evidence>
<evidence type="ECO:0000256" key="15">
    <source>
        <dbReference type="ARBA" id="ARBA00022842"/>
    </source>
</evidence>
<feature type="compositionally biased region" description="Polar residues" evidence="22">
    <location>
        <begin position="132"/>
        <end position="162"/>
    </location>
</feature>
<dbReference type="GO" id="GO:0016787">
    <property type="term" value="F:hydrolase activity"/>
    <property type="evidence" value="ECO:0007669"/>
    <property type="project" value="UniProtKB-KW"/>
</dbReference>
<dbReference type="InterPro" id="IPR000687">
    <property type="entry name" value="RIO_kinase"/>
</dbReference>
<evidence type="ECO:0000256" key="6">
    <source>
        <dbReference type="ARBA" id="ARBA00022490"/>
    </source>
</evidence>
<dbReference type="GO" id="GO:0004674">
    <property type="term" value="F:protein serine/threonine kinase activity"/>
    <property type="evidence" value="ECO:0007669"/>
    <property type="project" value="UniProtKB-KW"/>
</dbReference>
<feature type="region of interest" description="Disordered" evidence="22">
    <location>
        <begin position="1"/>
        <end position="94"/>
    </location>
</feature>
<feature type="active site" description="4-aspartylphosphate intermediate" evidence="19">
    <location>
        <position position="359"/>
    </location>
</feature>
<feature type="compositionally biased region" description="Basic and acidic residues" evidence="22">
    <location>
        <begin position="514"/>
        <end position="543"/>
    </location>
</feature>
<feature type="binding site" evidence="21">
    <location>
        <position position="359"/>
    </location>
    <ligand>
        <name>Mg(2+)</name>
        <dbReference type="ChEBI" id="CHEBI:18420"/>
    </ligand>
</feature>
<evidence type="ECO:0000256" key="14">
    <source>
        <dbReference type="ARBA" id="ARBA00022840"/>
    </source>
</evidence>
<dbReference type="EC" id="2.7.11.1" evidence="4 18"/>
<evidence type="ECO:0000313" key="25">
    <source>
        <dbReference type="Proteomes" id="UP000193218"/>
    </source>
</evidence>
<name>A0A1Y1UI81_9TREE</name>
<dbReference type="GO" id="GO:0042254">
    <property type="term" value="P:ribosome biogenesis"/>
    <property type="evidence" value="ECO:0007669"/>
    <property type="project" value="UniProtKB-KW"/>
</dbReference>
<dbReference type="Proteomes" id="UP000193218">
    <property type="component" value="Unassembled WGS sequence"/>
</dbReference>
<sequence length="556" mass="62248">MSSGRPDGVNYIDTVATNDQQNQIVQGQHSSASASGSSTEEEVDEFEQHGRDIVWDDAEVDDQLKEDSEEREESDDGVLAEESEDLSSDAVENADWELSTRDFTKQYNRLRQHQQATSSPHMSGSARPPLPSQNSVLGQNGSRSIAIAGTSSSAKLSSTTPRQTKDKSDRATQDQVMDSRTRLVLSGFTNRGVIGRLERCISSGKEANVYFASPPESSSRPAAVKVYRTSILKFRSRQNYIVGEHRFSGEYSSSRNARKMVRVWAEKELRNLKRLEQAGVPAPRVIDGNGNVLIMDFLGRDGVASPRLKDADIAEESWQGFYVQLLLLMRKMFTECRLVHADLSEYNILLHDDQLYIIDVSQSVEWDHPKSMEFLRTDIKNMTAFFQRRGGPGIKCLGLKRAWEFIVSMPLAGKEHDEAMVNNLVATDDPQSSSQEENVFMTSFIPQSLGDIRDPEAILRSEVPEALDRLVVGSDHEEVDTDSFDEISSAAAGSDVDSGTTGQKQPDILARRSRHEDKETKKERKQAVKAENRAKRETKMPKGEKKKLIKQSKVKR</sequence>
<dbReference type="Gene3D" id="1.10.510.10">
    <property type="entry name" value="Transferase(Phosphotransferase) domain 1"/>
    <property type="match status" value="1"/>
</dbReference>
<evidence type="ECO:0000259" key="23">
    <source>
        <dbReference type="SMART" id="SM00090"/>
    </source>
</evidence>
<feature type="binding site" evidence="20">
    <location>
        <position position="225"/>
    </location>
    <ligand>
        <name>ATP</name>
        <dbReference type="ChEBI" id="CHEBI:30616"/>
    </ligand>
</feature>
<keyword evidence="7" id="KW-0690">Ribosome biogenesis</keyword>
<accession>A0A1Y1UI81</accession>
<feature type="compositionally biased region" description="Polar residues" evidence="22">
    <location>
        <begin position="15"/>
        <end position="29"/>
    </location>
</feature>
<keyword evidence="9 18" id="KW-0808">Transferase</keyword>
<comment type="catalytic activity">
    <reaction evidence="16 18">
        <text>L-threonyl-[protein] + ATP = O-phospho-L-threonyl-[protein] + ADP + H(+)</text>
        <dbReference type="Rhea" id="RHEA:46608"/>
        <dbReference type="Rhea" id="RHEA-COMP:11060"/>
        <dbReference type="Rhea" id="RHEA-COMP:11605"/>
        <dbReference type="ChEBI" id="CHEBI:15378"/>
        <dbReference type="ChEBI" id="CHEBI:30013"/>
        <dbReference type="ChEBI" id="CHEBI:30616"/>
        <dbReference type="ChEBI" id="CHEBI:61977"/>
        <dbReference type="ChEBI" id="CHEBI:456216"/>
        <dbReference type="EC" id="2.7.11.1"/>
    </reaction>
</comment>
<feature type="compositionally biased region" description="Acidic residues" evidence="22">
    <location>
        <begin position="69"/>
        <end position="94"/>
    </location>
</feature>
<evidence type="ECO:0000256" key="10">
    <source>
        <dbReference type="ARBA" id="ARBA00022723"/>
    </source>
</evidence>
<dbReference type="GO" id="GO:0005524">
    <property type="term" value="F:ATP binding"/>
    <property type="evidence" value="ECO:0007669"/>
    <property type="project" value="UniProtKB-KW"/>
</dbReference>
<evidence type="ECO:0000256" key="20">
    <source>
        <dbReference type="PIRSR" id="PIRSR038147-2"/>
    </source>
</evidence>
<feature type="compositionally biased region" description="Polar residues" evidence="22">
    <location>
        <begin position="110"/>
        <end position="122"/>
    </location>
</feature>
<evidence type="ECO:0000256" key="3">
    <source>
        <dbReference type="ARBA" id="ARBA00009196"/>
    </source>
</evidence>
<evidence type="ECO:0000256" key="17">
    <source>
        <dbReference type="ARBA" id="ARBA00048679"/>
    </source>
</evidence>
<dbReference type="InterPro" id="IPR011009">
    <property type="entry name" value="Kinase-like_dom_sf"/>
</dbReference>
<evidence type="ECO:0000256" key="16">
    <source>
        <dbReference type="ARBA" id="ARBA00047899"/>
    </source>
</evidence>
<evidence type="ECO:0000256" key="8">
    <source>
        <dbReference type="ARBA" id="ARBA00022527"/>
    </source>
</evidence>
<dbReference type="RefSeq" id="XP_021871232.1">
    <property type="nucleotide sequence ID" value="XM_022013395.1"/>
</dbReference>
<dbReference type="InParanoid" id="A0A1Y1UI81"/>
<keyword evidence="14 18" id="KW-0067">ATP-binding</keyword>
<dbReference type="PROSITE" id="PS01245">
    <property type="entry name" value="RIO1"/>
    <property type="match status" value="1"/>
</dbReference>
<dbReference type="STRING" id="4999.A0A1Y1UI81"/>
<protein>
    <recommendedName>
        <fullName evidence="5 18">Serine/threonine-protein kinase RIO1</fullName>
        <ecNumber evidence="4 18">2.7.11.1</ecNumber>
    </recommendedName>
</protein>
<feature type="binding site" evidence="20">
    <location>
        <position position="298"/>
    </location>
    <ligand>
        <name>ATP</name>
        <dbReference type="ChEBI" id="CHEBI:30616"/>
    </ligand>
</feature>
<dbReference type="AlphaFoldDB" id="A0A1Y1UI81"/>
<keyword evidence="10" id="KW-0479">Metal-binding</keyword>
<feature type="binding site" evidence="21">
    <location>
        <position position="347"/>
    </location>
    <ligand>
        <name>Mg(2+)</name>
        <dbReference type="ChEBI" id="CHEBI:18420"/>
    </ligand>
</feature>
<evidence type="ECO:0000313" key="24">
    <source>
        <dbReference type="EMBL" id="ORX37194.1"/>
    </source>
</evidence>
<dbReference type="SUPFAM" id="SSF56112">
    <property type="entry name" value="Protein kinase-like (PK-like)"/>
    <property type="match status" value="1"/>
</dbReference>
<comment type="subcellular location">
    <subcellularLocation>
        <location evidence="2">Cytoplasm</location>
    </subcellularLocation>
</comment>
<evidence type="ECO:0000256" key="2">
    <source>
        <dbReference type="ARBA" id="ARBA00004496"/>
    </source>
</evidence>
<evidence type="ECO:0000256" key="1">
    <source>
        <dbReference type="ARBA" id="ARBA00001946"/>
    </source>
</evidence>